<gene>
    <name evidence="4" type="ORF">CALCODRAFT_414830</name>
</gene>
<name>A0A165K7W5_9BASI</name>
<dbReference type="STRING" id="1353952.A0A165K7W5"/>
<dbReference type="PANTHER" id="PTHR22889">
    <property type="entry name" value="WD REPEAT-CONTAINING PROTEIN 89"/>
    <property type="match status" value="1"/>
</dbReference>
<reference evidence="4 5" key="1">
    <citation type="journal article" date="2016" name="Mol. Biol. Evol.">
        <title>Comparative Genomics of Early-Diverging Mushroom-Forming Fungi Provides Insights into the Origins of Lignocellulose Decay Capabilities.</title>
        <authorList>
            <person name="Nagy L.G."/>
            <person name="Riley R."/>
            <person name="Tritt A."/>
            <person name="Adam C."/>
            <person name="Daum C."/>
            <person name="Floudas D."/>
            <person name="Sun H."/>
            <person name="Yadav J.S."/>
            <person name="Pangilinan J."/>
            <person name="Larsson K.H."/>
            <person name="Matsuura K."/>
            <person name="Barry K."/>
            <person name="Labutti K."/>
            <person name="Kuo R."/>
            <person name="Ohm R.A."/>
            <person name="Bhattacharya S.S."/>
            <person name="Shirouzu T."/>
            <person name="Yoshinaga Y."/>
            <person name="Martin F.M."/>
            <person name="Grigoriev I.V."/>
            <person name="Hibbett D.S."/>
        </authorList>
    </citation>
    <scope>NUCLEOTIDE SEQUENCE [LARGE SCALE GENOMIC DNA]</scope>
    <source>
        <strain evidence="4 5">HHB12733</strain>
    </source>
</reference>
<dbReference type="SUPFAM" id="SSF50978">
    <property type="entry name" value="WD40 repeat-like"/>
    <property type="match status" value="1"/>
</dbReference>
<accession>A0A165K7W5</accession>
<sequence length="319" mass="33315">TLRPSHVSVPHQGVYVLELADLGQSIAVAYSSPHSALGLVDKGTLRETAALAGHTGAVSALAVLPAGQLLSASADASVLQWDPRARRPAATLSQGGHKRPAPLLSVAGSGDGVLVAAGSELTGDDAVIYFWDLRKAETPMYSHSSTHSDDIPTLSFHPSQPHLLLSASTDGLLSLTNALEADEDEAVVEVANWGVSVAKAGWAGEGGGRVWARSDMETVSLWDAELSLVHDFGDARRAAVAGGWATDYVVQCDFRGDDLQILAGSNDGSFSHICAPSTDRWALERTYAGGHSAIVRSVLFDRAALRVFSGGEDGALAAW</sequence>
<protein>
    <submittedName>
        <fullName evidence="4">WD40 repeat-like protein</fullName>
    </submittedName>
</protein>
<evidence type="ECO:0000256" key="1">
    <source>
        <dbReference type="ARBA" id="ARBA00022574"/>
    </source>
</evidence>
<dbReference type="AlphaFoldDB" id="A0A165K7W5"/>
<keyword evidence="1 3" id="KW-0853">WD repeat</keyword>
<evidence type="ECO:0000256" key="2">
    <source>
        <dbReference type="ARBA" id="ARBA00022737"/>
    </source>
</evidence>
<dbReference type="Gene3D" id="2.130.10.10">
    <property type="entry name" value="YVTN repeat-like/Quinoprotein amine dehydrogenase"/>
    <property type="match status" value="2"/>
</dbReference>
<evidence type="ECO:0000313" key="5">
    <source>
        <dbReference type="Proteomes" id="UP000076842"/>
    </source>
</evidence>
<dbReference type="FunCoup" id="A0A165K7W5">
    <property type="interactions" value="280"/>
</dbReference>
<dbReference type="InterPro" id="IPR015943">
    <property type="entry name" value="WD40/YVTN_repeat-like_dom_sf"/>
</dbReference>
<organism evidence="4 5">
    <name type="scientific">Calocera cornea HHB12733</name>
    <dbReference type="NCBI Taxonomy" id="1353952"/>
    <lineage>
        <taxon>Eukaryota</taxon>
        <taxon>Fungi</taxon>
        <taxon>Dikarya</taxon>
        <taxon>Basidiomycota</taxon>
        <taxon>Agaricomycotina</taxon>
        <taxon>Dacrymycetes</taxon>
        <taxon>Dacrymycetales</taxon>
        <taxon>Dacrymycetaceae</taxon>
        <taxon>Calocera</taxon>
    </lineage>
</organism>
<evidence type="ECO:0000313" key="4">
    <source>
        <dbReference type="EMBL" id="KZT62796.1"/>
    </source>
</evidence>
<dbReference type="PANTHER" id="PTHR22889:SF0">
    <property type="entry name" value="WD REPEAT-CONTAINING PROTEIN 89"/>
    <property type="match status" value="1"/>
</dbReference>
<feature type="non-terminal residue" evidence="4">
    <location>
        <position position="1"/>
    </location>
</feature>
<dbReference type="PROSITE" id="PS50082">
    <property type="entry name" value="WD_REPEATS_2"/>
    <property type="match status" value="2"/>
</dbReference>
<dbReference type="InterPro" id="IPR039328">
    <property type="entry name" value="WDR89"/>
</dbReference>
<feature type="repeat" description="WD" evidence="3">
    <location>
        <begin position="51"/>
        <end position="91"/>
    </location>
</feature>
<dbReference type="Pfam" id="PF00400">
    <property type="entry name" value="WD40"/>
    <property type="match status" value="2"/>
</dbReference>
<proteinExistence type="predicted"/>
<keyword evidence="5" id="KW-1185">Reference proteome</keyword>
<keyword evidence="2" id="KW-0677">Repeat</keyword>
<dbReference type="InterPro" id="IPR036322">
    <property type="entry name" value="WD40_repeat_dom_sf"/>
</dbReference>
<dbReference type="InParanoid" id="A0A165K7W5"/>
<evidence type="ECO:0000256" key="3">
    <source>
        <dbReference type="PROSITE-ProRule" id="PRU00221"/>
    </source>
</evidence>
<feature type="non-terminal residue" evidence="4">
    <location>
        <position position="319"/>
    </location>
</feature>
<dbReference type="SMART" id="SM00320">
    <property type="entry name" value="WD40"/>
    <property type="match status" value="4"/>
</dbReference>
<dbReference type="OrthoDB" id="25131at2759"/>
<dbReference type="EMBL" id="KV423914">
    <property type="protein sequence ID" value="KZT62796.1"/>
    <property type="molecule type" value="Genomic_DNA"/>
</dbReference>
<dbReference type="Proteomes" id="UP000076842">
    <property type="component" value="Unassembled WGS sequence"/>
</dbReference>
<dbReference type="InterPro" id="IPR001680">
    <property type="entry name" value="WD40_rpt"/>
</dbReference>
<feature type="repeat" description="WD" evidence="3">
    <location>
        <begin position="288"/>
        <end position="319"/>
    </location>
</feature>
<dbReference type="PROSITE" id="PS50294">
    <property type="entry name" value="WD_REPEATS_REGION"/>
    <property type="match status" value="1"/>
</dbReference>